<evidence type="ECO:0000313" key="4">
    <source>
        <dbReference type="Proteomes" id="UP000189796"/>
    </source>
</evidence>
<reference evidence="3 4" key="1">
    <citation type="submission" date="2016-11" db="EMBL/GenBank/DDBJ databases">
        <authorList>
            <person name="Jaros S."/>
            <person name="Januszkiewicz K."/>
            <person name="Wedrychowicz H."/>
        </authorList>
    </citation>
    <scope>NUCLEOTIDE SEQUENCE [LARGE SCALE GENOMIC DNA]</scope>
    <source>
        <strain evidence="3 4">GAS138</strain>
    </source>
</reference>
<evidence type="ECO:0000259" key="2">
    <source>
        <dbReference type="PROSITE" id="PS50076"/>
    </source>
</evidence>
<sequence length="220" mass="24524">MPIDSSKFFDSIRIKPNKLSAKQQAQAREESAMCEWPDCKNKGPHRAPKGRANDKEYWHFCLNHVREYNQSYNFFSGMNADAVARYQKDALTGHRPTWKMGANTSAKKGKGSPEADLEGASDPFSMFSELNGRGRWRPGPGGAAGETKVETRKIFNAERKALQVMGLGSDATLETVKAKYKALVKQHHPDANGGDRSTEDRLIEIIKAYNYLKTVVRGAS</sequence>
<dbReference type="PRINTS" id="PR00625">
    <property type="entry name" value="JDOMAIN"/>
</dbReference>
<dbReference type="Proteomes" id="UP000189796">
    <property type="component" value="Chromosome I"/>
</dbReference>
<dbReference type="Gene3D" id="1.10.287.110">
    <property type="entry name" value="DnaJ domain"/>
    <property type="match status" value="1"/>
</dbReference>
<dbReference type="EMBL" id="LT670817">
    <property type="protein sequence ID" value="SHI10502.1"/>
    <property type="molecule type" value="Genomic_DNA"/>
</dbReference>
<dbReference type="CDD" id="cd06257">
    <property type="entry name" value="DnaJ"/>
    <property type="match status" value="1"/>
</dbReference>
<evidence type="ECO:0000313" key="3">
    <source>
        <dbReference type="EMBL" id="SHI10502.1"/>
    </source>
</evidence>
<protein>
    <submittedName>
        <fullName evidence="3">DnaJ domain-containing protein</fullName>
    </submittedName>
</protein>
<accession>A0A1M5YEW8</accession>
<dbReference type="SMART" id="SM00271">
    <property type="entry name" value="DnaJ"/>
    <property type="match status" value="1"/>
</dbReference>
<dbReference type="OrthoDB" id="9786294at2"/>
<dbReference type="InterPro" id="IPR036869">
    <property type="entry name" value="J_dom_sf"/>
</dbReference>
<dbReference type="RefSeq" id="WP_079606288.1">
    <property type="nucleotide sequence ID" value="NZ_LT670817.1"/>
</dbReference>
<dbReference type="InterPro" id="IPR001623">
    <property type="entry name" value="DnaJ_domain"/>
</dbReference>
<gene>
    <name evidence="3" type="ORF">SAMN05443248_8234</name>
</gene>
<evidence type="ECO:0000256" key="1">
    <source>
        <dbReference type="SAM" id="MobiDB-lite"/>
    </source>
</evidence>
<feature type="region of interest" description="Disordered" evidence="1">
    <location>
        <begin position="95"/>
        <end position="121"/>
    </location>
</feature>
<dbReference type="Pfam" id="PF00226">
    <property type="entry name" value="DnaJ"/>
    <property type="match status" value="1"/>
</dbReference>
<proteinExistence type="predicted"/>
<organism evidence="3 4">
    <name type="scientific">Bradyrhizobium erythrophlei</name>
    <dbReference type="NCBI Taxonomy" id="1437360"/>
    <lineage>
        <taxon>Bacteria</taxon>
        <taxon>Pseudomonadati</taxon>
        <taxon>Pseudomonadota</taxon>
        <taxon>Alphaproteobacteria</taxon>
        <taxon>Hyphomicrobiales</taxon>
        <taxon>Nitrobacteraceae</taxon>
        <taxon>Bradyrhizobium</taxon>
    </lineage>
</organism>
<feature type="domain" description="J" evidence="2">
    <location>
        <begin position="160"/>
        <end position="217"/>
    </location>
</feature>
<dbReference type="AlphaFoldDB" id="A0A1M5YEW8"/>
<dbReference type="PROSITE" id="PS50076">
    <property type="entry name" value="DNAJ_2"/>
    <property type="match status" value="1"/>
</dbReference>
<name>A0A1M5YEW8_9BRAD</name>
<dbReference type="SUPFAM" id="SSF46565">
    <property type="entry name" value="Chaperone J-domain"/>
    <property type="match status" value="1"/>
</dbReference>